<protein>
    <recommendedName>
        <fullName evidence="4 7">6-phosphogluconate dehydrogenase, decarboxylating</fullName>
        <ecNumber evidence="4 7">1.1.1.44</ecNumber>
    </recommendedName>
</protein>
<dbReference type="EMBL" id="PDCH01000005">
    <property type="protein sequence ID" value="RBP99485.1"/>
    <property type="molecule type" value="Genomic_DNA"/>
</dbReference>
<dbReference type="Pfam" id="PF00393">
    <property type="entry name" value="6PGD"/>
    <property type="match status" value="1"/>
</dbReference>
<dbReference type="PIRSF" id="PIRSF000109">
    <property type="entry name" value="6PGD"/>
    <property type="match status" value="1"/>
</dbReference>
<feature type="binding site" description="in other chain" evidence="6">
    <location>
        <begin position="188"/>
        <end position="189"/>
    </location>
    <ligand>
        <name>substrate</name>
        <note>ligand shared between dimeric partners</note>
    </ligand>
</feature>
<evidence type="ECO:0000313" key="10">
    <source>
        <dbReference type="Proteomes" id="UP000252345"/>
    </source>
</evidence>
<feature type="binding site" description="in other chain" evidence="6">
    <location>
        <position position="193"/>
    </location>
    <ligand>
        <name>substrate</name>
        <note>ligand shared between dimeric partners</note>
    </ligand>
</feature>
<dbReference type="InterPro" id="IPR036291">
    <property type="entry name" value="NAD(P)-bd_dom_sf"/>
</dbReference>
<comment type="pathway">
    <text evidence="4 7">Carbohydrate degradation; pentose phosphate pathway; D-ribulose 5-phosphate from D-glucose 6-phosphate (oxidative stage): step 3/3.</text>
</comment>
<dbReference type="UniPathway" id="UPA00115">
    <property type="reaction ID" value="UER00410"/>
</dbReference>
<feature type="domain" description="6-phosphogluconate dehydrogenase C-terminal" evidence="8">
    <location>
        <begin position="181"/>
        <end position="479"/>
    </location>
</feature>
<evidence type="ECO:0000313" key="9">
    <source>
        <dbReference type="EMBL" id="RBP99485.1"/>
    </source>
</evidence>
<dbReference type="GO" id="GO:0006098">
    <property type="term" value="P:pentose-phosphate shunt"/>
    <property type="evidence" value="ECO:0007669"/>
    <property type="project" value="UniProtKB-UniPathway"/>
</dbReference>
<dbReference type="SMART" id="SM01350">
    <property type="entry name" value="6PGD"/>
    <property type="match status" value="1"/>
</dbReference>
<dbReference type="PRINTS" id="PR00076">
    <property type="entry name" value="6PGDHDRGNASE"/>
</dbReference>
<keyword evidence="4 7" id="KW-0521">NADP</keyword>
<feature type="binding site" description="in other chain" evidence="6">
    <location>
        <position position="263"/>
    </location>
    <ligand>
        <name>substrate</name>
        <note>ligand shared between dimeric partners</note>
    </ligand>
</feature>
<evidence type="ECO:0000259" key="8">
    <source>
        <dbReference type="SMART" id="SM01350"/>
    </source>
</evidence>
<feature type="binding site" description="in other chain" evidence="6">
    <location>
        <position position="290"/>
    </location>
    <ligand>
        <name>substrate</name>
        <note>ligand shared between dimeric partners</note>
    </ligand>
</feature>
<dbReference type="InterPro" id="IPR006115">
    <property type="entry name" value="6PGDH_NADP-bd"/>
</dbReference>
<dbReference type="Gene3D" id="3.40.50.720">
    <property type="entry name" value="NAD(P)-binding Rossmann-like Domain"/>
    <property type="match status" value="1"/>
</dbReference>
<feature type="binding site" evidence="6">
    <location>
        <position position="457"/>
    </location>
    <ligand>
        <name>substrate</name>
        <note>ligand shared between dimeric partners</note>
    </ligand>
</feature>
<dbReference type="SUPFAM" id="SSF48179">
    <property type="entry name" value="6-phosphogluconate dehydrogenase C-terminal domain-like"/>
    <property type="match status" value="1"/>
</dbReference>
<comment type="subunit">
    <text evidence="4">Homodimer.</text>
</comment>
<dbReference type="NCBIfam" id="TIGR00873">
    <property type="entry name" value="gnd"/>
    <property type="match status" value="1"/>
</dbReference>
<dbReference type="InterPro" id="IPR006183">
    <property type="entry name" value="Pgluconate_DH"/>
</dbReference>
<dbReference type="OrthoDB" id="9804542at2"/>
<name>A0A366KCL6_9BIFI</name>
<dbReference type="InterPro" id="IPR006114">
    <property type="entry name" value="6PGDH_C"/>
</dbReference>
<reference evidence="9 10" key="1">
    <citation type="submission" date="2017-10" db="EMBL/GenBank/DDBJ databases">
        <title>Bifidobacterium xylocopum sp. nov. and Bifidobacterium aemilianum sp. nov., from the carpenter bee (Xylocopa violacea) digestive tract.</title>
        <authorList>
            <person name="Alberoni D."/>
            <person name="Baffoni L."/>
            <person name="Di Gioia D."/>
            <person name="Gaggia F."/>
            <person name="Biavati B."/>
        </authorList>
    </citation>
    <scope>NUCLEOTIDE SEQUENCE [LARGE SCALE GENOMIC DNA]</scope>
    <source>
        <strain evidence="9 10">XV2</strain>
    </source>
</reference>
<evidence type="ECO:0000256" key="1">
    <source>
        <dbReference type="ARBA" id="ARBA00008419"/>
    </source>
</evidence>
<dbReference type="SUPFAM" id="SSF51735">
    <property type="entry name" value="NAD(P)-binding Rossmann-fold domains"/>
    <property type="match status" value="1"/>
</dbReference>
<dbReference type="InterPro" id="IPR008927">
    <property type="entry name" value="6-PGluconate_DH-like_C_sf"/>
</dbReference>
<dbReference type="FunFam" id="1.10.1040.10:FF:000002">
    <property type="entry name" value="6-phosphogluconate dehydrogenase, decarboxylating"/>
    <property type="match status" value="1"/>
</dbReference>
<dbReference type="EC" id="1.1.1.44" evidence="4 7"/>
<dbReference type="GO" id="GO:0050661">
    <property type="term" value="F:NADP binding"/>
    <property type="evidence" value="ECO:0007669"/>
    <property type="project" value="InterPro"/>
</dbReference>
<evidence type="ECO:0000256" key="4">
    <source>
        <dbReference type="PIRNR" id="PIRNR000109"/>
    </source>
</evidence>
<dbReference type="RefSeq" id="WP_113853256.1">
    <property type="nucleotide sequence ID" value="NZ_PDCH01000005.1"/>
</dbReference>
<dbReference type="Pfam" id="PF03446">
    <property type="entry name" value="NAD_binding_2"/>
    <property type="match status" value="1"/>
</dbReference>
<dbReference type="InterPro" id="IPR006113">
    <property type="entry name" value="6PGDH_Gnd/GntZ"/>
</dbReference>
<dbReference type="NCBIfam" id="NF006765">
    <property type="entry name" value="PRK09287.1"/>
    <property type="match status" value="1"/>
</dbReference>
<evidence type="ECO:0000256" key="3">
    <source>
        <dbReference type="ARBA" id="ARBA00023064"/>
    </source>
</evidence>
<gene>
    <name evidence="9" type="ORF">CRD59_03740</name>
</gene>
<keyword evidence="4 7" id="KW-0570">Pentose shunt</keyword>
<evidence type="ECO:0000256" key="2">
    <source>
        <dbReference type="ARBA" id="ARBA00023002"/>
    </source>
</evidence>
<sequence length="488" mass="52702">MTEAQANIGVVGLAAMGASLSRNLARHGNTVAVFNRHWSRTQTLVCDHGSEGAFVPAHTLEEFVGSLARPRTAIIMVKAGEPTDEMIDALADLMEPGDIIVDAGNAYFKDTIRRERAIRARGLHFVGCGVSGGEEGALLGPSMMPGGTEESWRTLGPILKSIAAVAEGEPCVTHIGTDGAGHFVKMVHNGIEYADMQLIAESYDLMRRGLGMSPEEIAQVFEEWNEGDLNSYLVQITAEVLHHMDAKTGKPFIDIVTDRAGMKGTGTWTVQTALELGVPVTGIGEAVFARGLSSTPDLRKEAQEQRLAGPKAEGAFASLAADQEGRRAFIEDIRQALYASKIVAYAQGFNEMEEGAKVYGWQLDLGAIARIWRGGCIIRARFLNRISDAYGSGESFGSLLFDPFFKQAVEGAQDSWRRVVARAAQAGLPAPVFASSLSYYDALRSKRLPAALIQGQRDLFGAHTYGRVDEPGAFHTLWAGDKSEIKQD</sequence>
<evidence type="ECO:0000256" key="6">
    <source>
        <dbReference type="PIRSR" id="PIRSR000109-2"/>
    </source>
</evidence>
<evidence type="ECO:0000256" key="5">
    <source>
        <dbReference type="PIRSR" id="PIRSR000109-1"/>
    </source>
</evidence>
<comment type="caution">
    <text evidence="9">The sequence shown here is derived from an EMBL/GenBank/DDBJ whole genome shotgun (WGS) entry which is preliminary data.</text>
</comment>
<dbReference type="Gene3D" id="1.20.5.320">
    <property type="entry name" value="6-Phosphogluconate Dehydrogenase, domain 3"/>
    <property type="match status" value="1"/>
</dbReference>
<proteinExistence type="inferred from homology"/>
<comment type="similarity">
    <text evidence="1 4 7">Belongs to the 6-phosphogluconate dehydrogenase family.</text>
</comment>
<evidence type="ECO:0000256" key="7">
    <source>
        <dbReference type="RuleBase" id="RU000485"/>
    </source>
</evidence>
<comment type="catalytic activity">
    <reaction evidence="4 7">
        <text>6-phospho-D-gluconate + NADP(+) = D-ribulose 5-phosphate + CO2 + NADPH</text>
        <dbReference type="Rhea" id="RHEA:10116"/>
        <dbReference type="ChEBI" id="CHEBI:16526"/>
        <dbReference type="ChEBI" id="CHEBI:57783"/>
        <dbReference type="ChEBI" id="CHEBI:58121"/>
        <dbReference type="ChEBI" id="CHEBI:58349"/>
        <dbReference type="ChEBI" id="CHEBI:58759"/>
        <dbReference type="EC" id="1.1.1.44"/>
    </reaction>
</comment>
<feature type="binding site" evidence="6">
    <location>
        <position position="463"/>
    </location>
    <ligand>
        <name>substrate</name>
        <note>ligand shared between dimeric partners</note>
    </ligand>
</feature>
<dbReference type="AlphaFoldDB" id="A0A366KCL6"/>
<keyword evidence="10" id="KW-1185">Reference proteome</keyword>
<keyword evidence="3 7" id="KW-0311">Gluconate utilization</keyword>
<dbReference type="GO" id="GO:0019521">
    <property type="term" value="P:D-gluconate metabolic process"/>
    <property type="evidence" value="ECO:0007669"/>
    <property type="project" value="UniProtKB-KW"/>
</dbReference>
<dbReference type="PANTHER" id="PTHR11811">
    <property type="entry name" value="6-PHOSPHOGLUCONATE DEHYDROGENASE"/>
    <property type="match status" value="1"/>
</dbReference>
<keyword evidence="2 4" id="KW-0560">Oxidoreductase</keyword>
<feature type="binding site" description="in other chain" evidence="6">
    <location>
        <position position="105"/>
    </location>
    <ligand>
        <name>substrate</name>
        <note>ligand shared between dimeric partners</note>
    </ligand>
</feature>
<feature type="binding site" description="in other chain" evidence="6">
    <location>
        <begin position="131"/>
        <end position="133"/>
    </location>
    <ligand>
        <name>substrate</name>
        <note>ligand shared between dimeric partners</note>
    </ligand>
</feature>
<accession>A0A366KCL6</accession>
<feature type="active site" description="Proton acceptor" evidence="5">
    <location>
        <position position="185"/>
    </location>
</feature>
<comment type="function">
    <text evidence="4">Catalyzes the oxidative decarboxylation of 6-phosphogluconate to ribulose 5-phosphate and CO(2), with concomitant reduction of NADP to NADPH.</text>
</comment>
<feature type="active site" description="Proton donor" evidence="5">
    <location>
        <position position="192"/>
    </location>
</feature>
<dbReference type="GO" id="GO:0004616">
    <property type="term" value="F:phosphogluconate dehydrogenase (decarboxylating) activity"/>
    <property type="evidence" value="ECO:0007669"/>
    <property type="project" value="UniProtKB-EC"/>
</dbReference>
<dbReference type="Proteomes" id="UP000252345">
    <property type="component" value="Unassembled WGS sequence"/>
</dbReference>
<dbReference type="Gene3D" id="1.10.1040.10">
    <property type="entry name" value="N-(1-d-carboxylethyl)-l-norvaline Dehydrogenase, domain 2"/>
    <property type="match status" value="1"/>
</dbReference>
<organism evidence="9 10">
    <name type="scientific">Bifidobacterium xylocopae</name>
    <dbReference type="NCBI Taxonomy" id="2493119"/>
    <lineage>
        <taxon>Bacteria</taxon>
        <taxon>Bacillati</taxon>
        <taxon>Actinomycetota</taxon>
        <taxon>Actinomycetes</taxon>
        <taxon>Bifidobacteriales</taxon>
        <taxon>Bifidobacteriaceae</taxon>
        <taxon>Bifidobacterium</taxon>
    </lineage>
</organism>
<dbReference type="InterPro" id="IPR013328">
    <property type="entry name" value="6PGD_dom2"/>
</dbReference>